<dbReference type="PANTHER" id="PTHR14738">
    <property type="entry name" value="ZINC FINGER CCCH DOMAIN-CONTAINING PROTEIN 14"/>
    <property type="match status" value="1"/>
</dbReference>
<dbReference type="GO" id="GO:0005737">
    <property type="term" value="C:cytoplasm"/>
    <property type="evidence" value="ECO:0007669"/>
    <property type="project" value="TreeGrafter"/>
</dbReference>
<evidence type="ECO:0000256" key="8">
    <source>
        <dbReference type="PROSITE-ProRule" id="PRU00176"/>
    </source>
</evidence>
<comment type="caution">
    <text evidence="12">The sequence shown here is derived from an EMBL/GenBank/DDBJ whole genome shotgun (WGS) entry which is preliminary data.</text>
</comment>
<protein>
    <recommendedName>
        <fullName evidence="11">RRM domain-containing protein</fullName>
    </recommendedName>
</protein>
<dbReference type="GO" id="GO:0008270">
    <property type="term" value="F:zinc ion binding"/>
    <property type="evidence" value="ECO:0007669"/>
    <property type="project" value="UniProtKB-KW"/>
</dbReference>
<gene>
    <name evidence="12" type="ORF">WJX72_004671</name>
</gene>
<feature type="coiled-coil region" evidence="9">
    <location>
        <begin position="412"/>
        <end position="439"/>
    </location>
</feature>
<dbReference type="Proteomes" id="UP001489004">
    <property type="component" value="Unassembled WGS sequence"/>
</dbReference>
<keyword evidence="8" id="KW-0694">RNA-binding</keyword>
<dbReference type="PROSITE" id="PS50102">
    <property type="entry name" value="RRM"/>
    <property type="match status" value="1"/>
</dbReference>
<name>A0AAW1QA20_9CHLO</name>
<dbReference type="Pfam" id="PF00076">
    <property type="entry name" value="RRM_1"/>
    <property type="match status" value="1"/>
</dbReference>
<evidence type="ECO:0000256" key="7">
    <source>
        <dbReference type="ARBA" id="ARBA00023242"/>
    </source>
</evidence>
<dbReference type="GO" id="GO:0043488">
    <property type="term" value="P:regulation of mRNA stability"/>
    <property type="evidence" value="ECO:0007669"/>
    <property type="project" value="InterPro"/>
</dbReference>
<evidence type="ECO:0000256" key="5">
    <source>
        <dbReference type="ARBA" id="ARBA00022771"/>
    </source>
</evidence>
<dbReference type="EMBL" id="JALJOR010000004">
    <property type="protein sequence ID" value="KAK9817948.1"/>
    <property type="molecule type" value="Genomic_DNA"/>
</dbReference>
<evidence type="ECO:0000256" key="2">
    <source>
        <dbReference type="ARBA" id="ARBA00008423"/>
    </source>
</evidence>
<comment type="similarity">
    <text evidence="2">Belongs to the ZC3H14 family.</text>
</comment>
<evidence type="ECO:0000256" key="10">
    <source>
        <dbReference type="SAM" id="MobiDB-lite"/>
    </source>
</evidence>
<feature type="compositionally biased region" description="Acidic residues" evidence="10">
    <location>
        <begin position="397"/>
        <end position="411"/>
    </location>
</feature>
<feature type="compositionally biased region" description="Basic and acidic residues" evidence="10">
    <location>
        <begin position="247"/>
        <end position="256"/>
    </location>
</feature>
<evidence type="ECO:0000256" key="3">
    <source>
        <dbReference type="ARBA" id="ARBA00022723"/>
    </source>
</evidence>
<evidence type="ECO:0000256" key="6">
    <source>
        <dbReference type="ARBA" id="ARBA00022833"/>
    </source>
</evidence>
<dbReference type="InterPro" id="IPR012677">
    <property type="entry name" value="Nucleotide-bd_a/b_plait_sf"/>
</dbReference>
<organism evidence="12 13">
    <name type="scientific">[Myrmecia] bisecta</name>
    <dbReference type="NCBI Taxonomy" id="41462"/>
    <lineage>
        <taxon>Eukaryota</taxon>
        <taxon>Viridiplantae</taxon>
        <taxon>Chlorophyta</taxon>
        <taxon>core chlorophytes</taxon>
        <taxon>Trebouxiophyceae</taxon>
        <taxon>Trebouxiales</taxon>
        <taxon>Trebouxiaceae</taxon>
        <taxon>Myrmecia</taxon>
    </lineage>
</organism>
<evidence type="ECO:0000313" key="13">
    <source>
        <dbReference type="Proteomes" id="UP001489004"/>
    </source>
</evidence>
<feature type="compositionally biased region" description="Low complexity" evidence="10">
    <location>
        <begin position="574"/>
        <end position="583"/>
    </location>
</feature>
<keyword evidence="9" id="KW-0175">Coiled coil</keyword>
<evidence type="ECO:0000259" key="11">
    <source>
        <dbReference type="PROSITE" id="PS50102"/>
    </source>
</evidence>
<keyword evidence="13" id="KW-1185">Reference proteome</keyword>
<feature type="region of interest" description="Disordered" evidence="10">
    <location>
        <begin position="363"/>
        <end position="411"/>
    </location>
</feature>
<dbReference type="SMART" id="SM00360">
    <property type="entry name" value="RRM"/>
    <property type="match status" value="1"/>
</dbReference>
<dbReference type="InterPro" id="IPR000504">
    <property type="entry name" value="RRM_dom"/>
</dbReference>
<comment type="subcellular location">
    <subcellularLocation>
        <location evidence="1">Nucleus</location>
    </subcellularLocation>
</comment>
<dbReference type="GO" id="GO:0005634">
    <property type="term" value="C:nucleus"/>
    <property type="evidence" value="ECO:0007669"/>
    <property type="project" value="UniProtKB-SubCell"/>
</dbReference>
<feature type="compositionally biased region" description="Low complexity" evidence="10">
    <location>
        <begin position="316"/>
        <end position="325"/>
    </location>
</feature>
<dbReference type="SUPFAM" id="SSF54928">
    <property type="entry name" value="RNA-binding domain, RBD"/>
    <property type="match status" value="1"/>
</dbReference>
<accession>A0AAW1QA20</accession>
<reference evidence="12 13" key="1">
    <citation type="journal article" date="2024" name="Nat. Commun.">
        <title>Phylogenomics reveals the evolutionary origins of lichenization in chlorophyte algae.</title>
        <authorList>
            <person name="Puginier C."/>
            <person name="Libourel C."/>
            <person name="Otte J."/>
            <person name="Skaloud P."/>
            <person name="Haon M."/>
            <person name="Grisel S."/>
            <person name="Petersen M."/>
            <person name="Berrin J.G."/>
            <person name="Delaux P.M."/>
            <person name="Dal Grande F."/>
            <person name="Keller J."/>
        </authorList>
    </citation>
    <scope>NUCLEOTIDE SEQUENCE [LARGE SCALE GENOMIC DNA]</scope>
    <source>
        <strain evidence="12 13">SAG 2043</strain>
    </source>
</reference>
<keyword evidence="4" id="KW-0677">Repeat</keyword>
<feature type="region of interest" description="Disordered" evidence="10">
    <location>
        <begin position="530"/>
        <end position="590"/>
    </location>
</feature>
<keyword evidence="3" id="KW-0479">Metal-binding</keyword>
<proteinExistence type="inferred from homology"/>
<dbReference type="Gene3D" id="3.30.70.330">
    <property type="match status" value="1"/>
</dbReference>
<keyword evidence="6" id="KW-0862">Zinc</keyword>
<dbReference type="InterPro" id="IPR040366">
    <property type="entry name" value="Nab2/ZC3H14"/>
</dbReference>
<feature type="compositionally biased region" description="Low complexity" evidence="10">
    <location>
        <begin position="133"/>
        <end position="145"/>
    </location>
</feature>
<evidence type="ECO:0000313" key="12">
    <source>
        <dbReference type="EMBL" id="KAK9817948.1"/>
    </source>
</evidence>
<evidence type="ECO:0000256" key="9">
    <source>
        <dbReference type="SAM" id="Coils"/>
    </source>
</evidence>
<evidence type="ECO:0000256" key="4">
    <source>
        <dbReference type="ARBA" id="ARBA00022737"/>
    </source>
</evidence>
<keyword evidence="5" id="KW-0863">Zinc-finger</keyword>
<feature type="compositionally biased region" description="Basic and acidic residues" evidence="10">
    <location>
        <begin position="202"/>
        <end position="237"/>
    </location>
</feature>
<feature type="compositionally biased region" description="Low complexity" evidence="10">
    <location>
        <begin position="98"/>
        <end position="119"/>
    </location>
</feature>
<sequence>MAGAGEIDQNTEGGKKLQAVVQQELKTYLGAAYIDDVLPLYIVVMLAHGNGQALVEENLEAFLGNRSAEFATWLFDHLGKHREEYVVKAQPSPAGPQAVEAADSPAAADADMADMEGAPTPRQLSPEADASKPKAAAADTATAAPQRRHHSHSEHRDHREHRDQRFSHVDAREHRDHQERRDGRAPGPDSQQRGRGAVRMRMHSDDYQEPPRPRHDWPSQASRRDPYFDARPWERSPGRHAPPPYVHPDRLHHPHELPTPQQEGQPARRRDQSPRRLAGRVNGDLDRWHVAEEVDEALLARERSRSPVMRSDAVPRRPAGGSAAAAEERSKGEAGPSRPSAFSRLGTPAGGEAAVALPSVFERLQGTGGGGPAVPSRMRSDHMASATQPQTVPEPAAVEDADMDTEGPPEDLDAMKRRLRRMELELTKMRAEQREKARELAGASPTAAALAADLRSVAVLSVHFAATPEILSAHFSGCGPIVRVTILHDPATGQPRGSSLMEFATEAGAAAATKLSGSVMLGRPITVGPKSMLSAAPTPGPAPGSTPSIGSGRSAWRSRAQRSTAPVQLPPATGPAKPGTAATRQPRELQ</sequence>
<dbReference type="InterPro" id="IPR035979">
    <property type="entry name" value="RBD_domain_sf"/>
</dbReference>
<keyword evidence="7" id="KW-0539">Nucleus</keyword>
<feature type="compositionally biased region" description="Basic and acidic residues" evidence="10">
    <location>
        <begin position="154"/>
        <end position="184"/>
    </location>
</feature>
<dbReference type="AlphaFoldDB" id="A0AAW1QA20"/>
<feature type="region of interest" description="Disordered" evidence="10">
    <location>
        <begin position="89"/>
        <end position="282"/>
    </location>
</feature>
<evidence type="ECO:0000256" key="1">
    <source>
        <dbReference type="ARBA" id="ARBA00004123"/>
    </source>
</evidence>
<feature type="domain" description="RRM" evidence="11">
    <location>
        <begin position="455"/>
        <end position="532"/>
    </location>
</feature>
<dbReference type="GO" id="GO:0008143">
    <property type="term" value="F:poly(A) binding"/>
    <property type="evidence" value="ECO:0007669"/>
    <property type="project" value="InterPro"/>
</dbReference>
<dbReference type="PANTHER" id="PTHR14738:SF29">
    <property type="entry name" value="ZINC FINGER CCCH DOMAIN-CONTAINING PROTEIN 14"/>
    <property type="match status" value="1"/>
</dbReference>
<feature type="region of interest" description="Disordered" evidence="10">
    <location>
        <begin position="303"/>
        <end position="349"/>
    </location>
</feature>